<evidence type="ECO:0000256" key="3">
    <source>
        <dbReference type="ARBA" id="ARBA00010663"/>
    </source>
</evidence>
<keyword evidence="5 14" id="KW-0716">Sensory transduction</keyword>
<keyword evidence="12 13" id="KW-0807">Transducer</keyword>
<keyword evidence="10 14" id="KW-0472">Membrane</keyword>
<dbReference type="InterPro" id="IPR050516">
    <property type="entry name" value="Olfactory_GPCR"/>
</dbReference>
<feature type="transmembrane region" description="Helical" evidence="14">
    <location>
        <begin position="99"/>
        <end position="118"/>
    </location>
</feature>
<dbReference type="Proteomes" id="UP000189705">
    <property type="component" value="Unplaced"/>
</dbReference>
<evidence type="ECO:0000256" key="2">
    <source>
        <dbReference type="ARBA" id="ARBA00004651"/>
    </source>
</evidence>
<comment type="similarity">
    <text evidence="3 13">Belongs to the G-protein coupled receptor 1 family.</text>
</comment>
<evidence type="ECO:0000256" key="12">
    <source>
        <dbReference type="ARBA" id="ARBA00023224"/>
    </source>
</evidence>
<keyword evidence="8 14" id="KW-1133">Transmembrane helix</keyword>
<evidence type="ECO:0000256" key="7">
    <source>
        <dbReference type="ARBA" id="ARBA00022725"/>
    </source>
</evidence>
<sequence>MPNQSSESGFILLKFSDAQEVQILYFVMFLVIYLTALMGNFLIITAVVLDRNLHNPMHFFLMNLSILDIGTICVIIPKAMVNCLLSIRTISYVGCATQVFFFVFLAGADFALLTVMAYDRYVAICKPLHYEMIMNKRACVQMASSAWVAGVLNSIMHTWNLFSFTFCGDNVVDLFFCEVPQLLKLSCLDTYIKELCMILFSFCLILSCFILIVASYIQILCAVLRIPSEQGRHKAFSTCIPHLIVVSLFVFSVTFAYLKPSSHIPSVLDLIVGVIYSVVPPTMNPIIYSMRNKEILAGLRKLAHCLFFTEHHLPILHR</sequence>
<dbReference type="KEGG" id="asn:102388326"/>
<protein>
    <recommendedName>
        <fullName evidence="14">Olfactory receptor</fullName>
    </recommendedName>
</protein>
<evidence type="ECO:0000313" key="17">
    <source>
        <dbReference type="RefSeq" id="XP_006039403.1"/>
    </source>
</evidence>
<dbReference type="PROSITE" id="PS50262">
    <property type="entry name" value="G_PROTEIN_RECEP_F1_2"/>
    <property type="match status" value="1"/>
</dbReference>
<dbReference type="AlphaFoldDB" id="A0A1U7SDC6"/>
<evidence type="ECO:0000256" key="14">
    <source>
        <dbReference type="RuleBase" id="RU363047"/>
    </source>
</evidence>
<name>A0A1U7SDC6_ALLSI</name>
<dbReference type="GeneID" id="102388326"/>
<dbReference type="PRINTS" id="PR00237">
    <property type="entry name" value="GPCRRHODOPSN"/>
</dbReference>
<evidence type="ECO:0000259" key="15">
    <source>
        <dbReference type="PROSITE" id="PS50262"/>
    </source>
</evidence>
<dbReference type="CDD" id="cd15227">
    <property type="entry name" value="7tmA_OR14-like"/>
    <property type="match status" value="1"/>
</dbReference>
<dbReference type="InterPro" id="IPR017452">
    <property type="entry name" value="GPCR_Rhodpsn_7TM"/>
</dbReference>
<feature type="transmembrane region" description="Helical" evidence="14">
    <location>
        <begin position="23"/>
        <end position="49"/>
    </location>
</feature>
<evidence type="ECO:0000256" key="6">
    <source>
        <dbReference type="ARBA" id="ARBA00022692"/>
    </source>
</evidence>
<dbReference type="PANTHER" id="PTHR26452">
    <property type="entry name" value="OLFACTORY RECEPTOR"/>
    <property type="match status" value="1"/>
</dbReference>
<keyword evidence="11 13" id="KW-0675">Receptor</keyword>
<dbReference type="RefSeq" id="XP_006039403.1">
    <property type="nucleotide sequence ID" value="XM_006039341.2"/>
</dbReference>
<dbReference type="PRINTS" id="PR00245">
    <property type="entry name" value="OLFACTORYR"/>
</dbReference>
<feature type="transmembrane region" description="Helical" evidence="14">
    <location>
        <begin position="235"/>
        <end position="258"/>
    </location>
</feature>
<dbReference type="eggNOG" id="ENOG502SHXQ">
    <property type="taxonomic scope" value="Eukaryota"/>
</dbReference>
<dbReference type="InterPro" id="IPR000725">
    <property type="entry name" value="Olfact_rcpt"/>
</dbReference>
<evidence type="ECO:0000256" key="5">
    <source>
        <dbReference type="ARBA" id="ARBA00022606"/>
    </source>
</evidence>
<dbReference type="Gene3D" id="1.20.1070.10">
    <property type="entry name" value="Rhodopsin 7-helix transmembrane proteins"/>
    <property type="match status" value="1"/>
</dbReference>
<evidence type="ECO:0000256" key="9">
    <source>
        <dbReference type="ARBA" id="ARBA00023040"/>
    </source>
</evidence>
<dbReference type="GO" id="GO:0004930">
    <property type="term" value="F:G protein-coupled receptor activity"/>
    <property type="evidence" value="ECO:0007669"/>
    <property type="project" value="UniProtKB-KW"/>
</dbReference>
<evidence type="ECO:0000256" key="4">
    <source>
        <dbReference type="ARBA" id="ARBA00022475"/>
    </source>
</evidence>
<feature type="domain" description="G-protein coupled receptors family 1 profile" evidence="15">
    <location>
        <begin position="39"/>
        <end position="288"/>
    </location>
</feature>
<evidence type="ECO:0000256" key="8">
    <source>
        <dbReference type="ARBA" id="ARBA00022989"/>
    </source>
</evidence>
<dbReference type="GO" id="GO:0005886">
    <property type="term" value="C:plasma membrane"/>
    <property type="evidence" value="ECO:0007669"/>
    <property type="project" value="UniProtKB-SubCell"/>
</dbReference>
<keyword evidence="7 14" id="KW-0552">Olfaction</keyword>
<feature type="transmembrane region" description="Helical" evidence="14">
    <location>
        <begin position="198"/>
        <end position="223"/>
    </location>
</feature>
<keyword evidence="9 13" id="KW-0297">G-protein coupled receptor</keyword>
<dbReference type="InterPro" id="IPR000276">
    <property type="entry name" value="GPCR_Rhodpsn"/>
</dbReference>
<gene>
    <name evidence="17" type="primary">LOC102388326</name>
</gene>
<comment type="function">
    <text evidence="1">Odorant receptor.</text>
</comment>
<feature type="transmembrane region" description="Helical" evidence="14">
    <location>
        <begin position="138"/>
        <end position="156"/>
    </location>
</feature>
<evidence type="ECO:0000256" key="13">
    <source>
        <dbReference type="RuleBase" id="RU000688"/>
    </source>
</evidence>
<dbReference type="FunFam" id="1.10.1220.70:FF:000001">
    <property type="entry name" value="Olfactory receptor"/>
    <property type="match status" value="1"/>
</dbReference>
<evidence type="ECO:0000256" key="1">
    <source>
        <dbReference type="ARBA" id="ARBA00002936"/>
    </source>
</evidence>
<dbReference type="Pfam" id="PF13853">
    <property type="entry name" value="7tm_4"/>
    <property type="match status" value="1"/>
</dbReference>
<dbReference type="PROSITE" id="PS00237">
    <property type="entry name" value="G_PROTEIN_RECEP_F1_1"/>
    <property type="match status" value="1"/>
</dbReference>
<accession>A0A1U7SDC6</accession>
<dbReference type="SUPFAM" id="SSF81321">
    <property type="entry name" value="Family A G protein-coupled receptor-like"/>
    <property type="match status" value="1"/>
</dbReference>
<keyword evidence="4 14" id="KW-1003">Cell membrane</keyword>
<evidence type="ECO:0000313" key="16">
    <source>
        <dbReference type="Proteomes" id="UP000189705"/>
    </source>
</evidence>
<keyword evidence="16" id="KW-1185">Reference proteome</keyword>
<keyword evidence="6 13" id="KW-0812">Transmembrane</keyword>
<proteinExistence type="inferred from homology"/>
<comment type="subcellular location">
    <subcellularLocation>
        <location evidence="2 14">Cell membrane</location>
        <topology evidence="2 14">Multi-pass membrane protein</topology>
    </subcellularLocation>
</comment>
<evidence type="ECO:0000256" key="11">
    <source>
        <dbReference type="ARBA" id="ARBA00023170"/>
    </source>
</evidence>
<organism evidence="16 17">
    <name type="scientific">Alligator sinensis</name>
    <name type="common">Chinese alligator</name>
    <dbReference type="NCBI Taxonomy" id="38654"/>
    <lineage>
        <taxon>Eukaryota</taxon>
        <taxon>Metazoa</taxon>
        <taxon>Chordata</taxon>
        <taxon>Craniata</taxon>
        <taxon>Vertebrata</taxon>
        <taxon>Euteleostomi</taxon>
        <taxon>Archelosauria</taxon>
        <taxon>Archosauria</taxon>
        <taxon>Crocodylia</taxon>
        <taxon>Alligatoridae</taxon>
        <taxon>Alligatorinae</taxon>
        <taxon>Alligator</taxon>
    </lineage>
</organism>
<dbReference type="InParanoid" id="A0A1U7SDC6"/>
<evidence type="ECO:0000256" key="10">
    <source>
        <dbReference type="ARBA" id="ARBA00023136"/>
    </source>
</evidence>
<feature type="transmembrane region" description="Helical" evidence="14">
    <location>
        <begin position="61"/>
        <end position="87"/>
    </location>
</feature>
<dbReference type="FunFam" id="1.20.1070.10:FF:000037">
    <property type="entry name" value="Olfactory receptor"/>
    <property type="match status" value="1"/>
</dbReference>
<feature type="transmembrane region" description="Helical" evidence="14">
    <location>
        <begin position="270"/>
        <end position="290"/>
    </location>
</feature>
<reference evidence="17" key="1">
    <citation type="submission" date="2025-08" db="UniProtKB">
        <authorList>
            <consortium name="RefSeq"/>
        </authorList>
    </citation>
    <scope>IDENTIFICATION</scope>
</reference>
<dbReference type="GO" id="GO:0004984">
    <property type="term" value="F:olfactory receptor activity"/>
    <property type="evidence" value="ECO:0007669"/>
    <property type="project" value="InterPro"/>
</dbReference>